<evidence type="ECO:0000313" key="2">
    <source>
        <dbReference type="Proteomes" id="UP000789901"/>
    </source>
</evidence>
<feature type="non-terminal residue" evidence="1">
    <location>
        <position position="48"/>
    </location>
</feature>
<comment type="caution">
    <text evidence="1">The sequence shown here is derived from an EMBL/GenBank/DDBJ whole genome shotgun (WGS) entry which is preliminary data.</text>
</comment>
<reference evidence="1 2" key="1">
    <citation type="submission" date="2021-06" db="EMBL/GenBank/DDBJ databases">
        <authorList>
            <person name="Kallberg Y."/>
            <person name="Tangrot J."/>
            <person name="Rosling A."/>
        </authorList>
    </citation>
    <scope>NUCLEOTIDE SEQUENCE [LARGE SCALE GENOMIC DNA]</scope>
    <source>
        <strain evidence="1 2">120-4 pot B 10/14</strain>
    </source>
</reference>
<protein>
    <submittedName>
        <fullName evidence="1">543_t:CDS:1</fullName>
    </submittedName>
</protein>
<organism evidence="1 2">
    <name type="scientific">Gigaspora margarita</name>
    <dbReference type="NCBI Taxonomy" id="4874"/>
    <lineage>
        <taxon>Eukaryota</taxon>
        <taxon>Fungi</taxon>
        <taxon>Fungi incertae sedis</taxon>
        <taxon>Mucoromycota</taxon>
        <taxon>Glomeromycotina</taxon>
        <taxon>Glomeromycetes</taxon>
        <taxon>Diversisporales</taxon>
        <taxon>Gigasporaceae</taxon>
        <taxon>Gigaspora</taxon>
    </lineage>
</organism>
<dbReference type="Proteomes" id="UP000789901">
    <property type="component" value="Unassembled WGS sequence"/>
</dbReference>
<evidence type="ECO:0000313" key="1">
    <source>
        <dbReference type="EMBL" id="CAG8853180.1"/>
    </source>
</evidence>
<feature type="non-terminal residue" evidence="1">
    <location>
        <position position="1"/>
    </location>
</feature>
<keyword evidence="2" id="KW-1185">Reference proteome</keyword>
<sequence>AEAINGDIDLLIKGEAEKRLKNITERELIEETKPRNNDRLRAGDLNKD</sequence>
<accession>A0ABN7XEI7</accession>
<name>A0ABN7XEI7_GIGMA</name>
<dbReference type="EMBL" id="CAJVQB010121078">
    <property type="protein sequence ID" value="CAG8853180.1"/>
    <property type="molecule type" value="Genomic_DNA"/>
</dbReference>
<gene>
    <name evidence="1" type="ORF">GMARGA_LOCUS42001</name>
</gene>
<proteinExistence type="predicted"/>